<protein>
    <submittedName>
        <fullName evidence="1">Uncharacterized protein</fullName>
    </submittedName>
</protein>
<dbReference type="EMBL" id="JBHSPB010000039">
    <property type="protein sequence ID" value="MFC5724913.1"/>
    <property type="molecule type" value="Genomic_DNA"/>
</dbReference>
<reference evidence="2" key="1">
    <citation type="journal article" date="2019" name="Int. J. Syst. Evol. Microbiol.">
        <title>The Global Catalogue of Microorganisms (GCM) 10K type strain sequencing project: providing services to taxonomists for standard genome sequencing and annotation.</title>
        <authorList>
            <consortium name="The Broad Institute Genomics Platform"/>
            <consortium name="The Broad Institute Genome Sequencing Center for Infectious Disease"/>
            <person name="Wu L."/>
            <person name="Ma J."/>
        </authorList>
    </citation>
    <scope>NUCLEOTIDE SEQUENCE [LARGE SCALE GENOMIC DNA]</scope>
    <source>
        <strain evidence="2">CGMCC 4.7304</strain>
    </source>
</reference>
<evidence type="ECO:0000313" key="1">
    <source>
        <dbReference type="EMBL" id="MFC5724913.1"/>
    </source>
</evidence>
<accession>A0ABW0ZAT0</accession>
<evidence type="ECO:0000313" key="2">
    <source>
        <dbReference type="Proteomes" id="UP001596083"/>
    </source>
</evidence>
<comment type="caution">
    <text evidence="1">The sequence shown here is derived from an EMBL/GenBank/DDBJ whole genome shotgun (WGS) entry which is preliminary data.</text>
</comment>
<gene>
    <name evidence="1" type="ORF">ACFP1Z_32675</name>
</gene>
<organism evidence="1 2">
    <name type="scientific">Streptomyces gamaensis</name>
    <dbReference type="NCBI Taxonomy" id="1763542"/>
    <lineage>
        <taxon>Bacteria</taxon>
        <taxon>Bacillati</taxon>
        <taxon>Actinomycetota</taxon>
        <taxon>Actinomycetes</taxon>
        <taxon>Kitasatosporales</taxon>
        <taxon>Streptomycetaceae</taxon>
        <taxon>Streptomyces</taxon>
    </lineage>
</organism>
<proteinExistence type="predicted"/>
<sequence length="134" mass="14548">MGNPAPKQARELKASDVVKDPHTGNLYVVLTSAQSGNENKVRYTRQAISSVLKQPPENANEFAGWVYHPVELDSKKAVLMRSDDTTAAFAVGDIATGDLHLQELPVGRVFGGLKLKGEYNLNYCYDVLATATLA</sequence>
<keyword evidence="2" id="KW-1185">Reference proteome</keyword>
<name>A0ABW0ZAT0_9ACTN</name>
<dbReference type="RefSeq" id="WP_390321541.1">
    <property type="nucleotide sequence ID" value="NZ_JBHSPB010000039.1"/>
</dbReference>
<dbReference type="Proteomes" id="UP001596083">
    <property type="component" value="Unassembled WGS sequence"/>
</dbReference>